<dbReference type="Gene3D" id="1.20.900.10">
    <property type="entry name" value="Dbl homology (DH) domain"/>
    <property type="match status" value="1"/>
</dbReference>
<dbReference type="SUPFAM" id="SSF50729">
    <property type="entry name" value="PH domain-like"/>
    <property type="match status" value="1"/>
</dbReference>
<dbReference type="GO" id="GO:0005737">
    <property type="term" value="C:cytoplasm"/>
    <property type="evidence" value="ECO:0007669"/>
    <property type="project" value="UniProtKB-SubCell"/>
</dbReference>
<feature type="domain" description="PH" evidence="11">
    <location>
        <begin position="1104"/>
        <end position="1212"/>
    </location>
</feature>
<protein>
    <submittedName>
        <fullName evidence="13">Rho guanine nucleotide exchange factor 28</fullName>
    </submittedName>
</protein>
<dbReference type="OrthoDB" id="28045at2759"/>
<keyword evidence="5" id="KW-0479">Metal-binding</keyword>
<dbReference type="Pfam" id="PF00621">
    <property type="entry name" value="RhoGEF"/>
    <property type="match status" value="1"/>
</dbReference>
<evidence type="ECO:0000256" key="10">
    <source>
        <dbReference type="SAM" id="MobiDB-lite"/>
    </source>
</evidence>
<organism evidence="13 14">
    <name type="scientific">Bagarius yarrelli</name>
    <name type="common">Goonch</name>
    <name type="synonym">Bagrus yarrelli</name>
    <dbReference type="NCBI Taxonomy" id="175774"/>
    <lineage>
        <taxon>Eukaryota</taxon>
        <taxon>Metazoa</taxon>
        <taxon>Chordata</taxon>
        <taxon>Craniata</taxon>
        <taxon>Vertebrata</taxon>
        <taxon>Euteleostomi</taxon>
        <taxon>Actinopterygii</taxon>
        <taxon>Neopterygii</taxon>
        <taxon>Teleostei</taxon>
        <taxon>Ostariophysi</taxon>
        <taxon>Siluriformes</taxon>
        <taxon>Sisoridae</taxon>
        <taxon>Sisorinae</taxon>
        <taxon>Bagarius</taxon>
    </lineage>
</organism>
<dbReference type="FunFam" id="2.30.29.30:FF:000021">
    <property type="entry name" value="Rho guanine nucleotide exchange factor 2"/>
    <property type="match status" value="1"/>
</dbReference>
<reference evidence="13 14" key="1">
    <citation type="journal article" date="2019" name="Genome Biol. Evol.">
        <title>Whole-Genome Sequencing of the Giant Devil Catfish, Bagarius yarrelli.</title>
        <authorList>
            <person name="Jiang W."/>
            <person name="Lv Y."/>
            <person name="Cheng L."/>
            <person name="Yang K."/>
            <person name="Chao B."/>
            <person name="Wang X."/>
            <person name="Li Y."/>
            <person name="Pan X."/>
            <person name="You X."/>
            <person name="Zhang Y."/>
            <person name="Yang J."/>
            <person name="Li J."/>
            <person name="Zhang X."/>
            <person name="Liu S."/>
            <person name="Sun C."/>
            <person name="Yang J."/>
            <person name="Shi Q."/>
        </authorList>
    </citation>
    <scope>NUCLEOTIDE SEQUENCE [LARGE SCALE GENOMIC DNA]</scope>
    <source>
        <strain evidence="13">JWS20170419001</strain>
        <tissue evidence="13">Muscle</tissue>
    </source>
</reference>
<feature type="region of interest" description="Disordered" evidence="10">
    <location>
        <begin position="543"/>
        <end position="562"/>
    </location>
</feature>
<comment type="subcellular location">
    <subcellularLocation>
        <location evidence="1">Cytoplasm</location>
    </subcellularLocation>
</comment>
<keyword evidence="6" id="KW-0863">Zinc-finger</keyword>
<evidence type="ECO:0000256" key="7">
    <source>
        <dbReference type="ARBA" id="ARBA00022833"/>
    </source>
</evidence>
<evidence type="ECO:0000256" key="8">
    <source>
        <dbReference type="ARBA" id="ARBA00023054"/>
    </source>
</evidence>
<dbReference type="Pfam" id="PF17838">
    <property type="entry name" value="PH_16"/>
    <property type="match status" value="1"/>
</dbReference>
<name>A0A556UEW5_BAGYA</name>
<dbReference type="CDD" id="cd00160">
    <property type="entry name" value="RhoGEF"/>
    <property type="match status" value="1"/>
</dbReference>
<dbReference type="InterPro" id="IPR051632">
    <property type="entry name" value="Rho_GEF"/>
</dbReference>
<keyword evidence="2" id="KW-0963">Cytoplasm</keyword>
<feature type="compositionally biased region" description="Basic and acidic residues" evidence="10">
    <location>
        <begin position="1431"/>
        <end position="1449"/>
    </location>
</feature>
<evidence type="ECO:0000313" key="14">
    <source>
        <dbReference type="Proteomes" id="UP000319801"/>
    </source>
</evidence>
<keyword evidence="8 9" id="KW-0175">Coiled coil</keyword>
<dbReference type="InterPro" id="IPR000219">
    <property type="entry name" value="DH_dom"/>
</dbReference>
<keyword evidence="14" id="KW-1185">Reference proteome</keyword>
<evidence type="ECO:0000256" key="3">
    <source>
        <dbReference type="ARBA" id="ARBA00022553"/>
    </source>
</evidence>
<dbReference type="EMBL" id="VCAZ01000066">
    <property type="protein sequence ID" value="TSO37125.1"/>
    <property type="molecule type" value="Genomic_DNA"/>
</dbReference>
<feature type="compositionally biased region" description="Basic and acidic residues" evidence="10">
    <location>
        <begin position="546"/>
        <end position="556"/>
    </location>
</feature>
<gene>
    <name evidence="13" type="ORF">Baya_10092</name>
</gene>
<dbReference type="SMART" id="SM00325">
    <property type="entry name" value="RhoGEF"/>
    <property type="match status" value="1"/>
</dbReference>
<evidence type="ECO:0000256" key="2">
    <source>
        <dbReference type="ARBA" id="ARBA00022490"/>
    </source>
</evidence>
<feature type="domain" description="DH" evidence="12">
    <location>
        <begin position="887"/>
        <end position="1089"/>
    </location>
</feature>
<feature type="region of interest" description="Disordered" evidence="10">
    <location>
        <begin position="1595"/>
        <end position="1620"/>
    </location>
</feature>
<dbReference type="Gene3D" id="2.30.29.30">
    <property type="entry name" value="Pleckstrin-homology domain (PH domain)/Phosphotyrosine-binding domain (PTB)"/>
    <property type="match status" value="1"/>
</dbReference>
<feature type="compositionally biased region" description="Basic and acidic residues" evidence="10">
    <location>
        <begin position="293"/>
        <end position="312"/>
    </location>
</feature>
<dbReference type="InterPro" id="IPR038187">
    <property type="entry name" value="NAC_A/B_dom_sf"/>
</dbReference>
<dbReference type="Gene3D" id="1.25.40.20">
    <property type="entry name" value="Ankyrin repeat-containing domain"/>
    <property type="match status" value="1"/>
</dbReference>
<dbReference type="InterPro" id="IPR036770">
    <property type="entry name" value="Ankyrin_rpt-contain_sf"/>
</dbReference>
<feature type="region of interest" description="Disordered" evidence="10">
    <location>
        <begin position="1323"/>
        <end position="1355"/>
    </location>
</feature>
<feature type="coiled-coil region" evidence="9">
    <location>
        <begin position="1215"/>
        <end position="1245"/>
    </location>
</feature>
<feature type="compositionally biased region" description="Polar residues" evidence="10">
    <location>
        <begin position="1608"/>
        <end position="1620"/>
    </location>
</feature>
<dbReference type="GO" id="GO:0008270">
    <property type="term" value="F:zinc ion binding"/>
    <property type="evidence" value="ECO:0007669"/>
    <property type="project" value="UniProtKB-KW"/>
</dbReference>
<evidence type="ECO:0000256" key="5">
    <source>
        <dbReference type="ARBA" id="ARBA00022723"/>
    </source>
</evidence>
<feature type="region of interest" description="Disordered" evidence="10">
    <location>
        <begin position="425"/>
        <end position="449"/>
    </location>
</feature>
<dbReference type="PROSITE" id="PS50003">
    <property type="entry name" value="PH_DOMAIN"/>
    <property type="match status" value="1"/>
</dbReference>
<dbReference type="GO" id="GO:0035023">
    <property type="term" value="P:regulation of Rho protein signal transduction"/>
    <property type="evidence" value="ECO:0007669"/>
    <property type="project" value="TreeGrafter"/>
</dbReference>
<evidence type="ECO:0000313" key="13">
    <source>
        <dbReference type="EMBL" id="TSO37125.1"/>
    </source>
</evidence>
<dbReference type="Proteomes" id="UP000319801">
    <property type="component" value="Unassembled WGS sequence"/>
</dbReference>
<dbReference type="InterPro" id="IPR001849">
    <property type="entry name" value="PH_domain"/>
</dbReference>
<dbReference type="InterPro" id="IPR002715">
    <property type="entry name" value="Nas_poly-pep-assoc_cplx_dom"/>
</dbReference>
<evidence type="ECO:0000256" key="9">
    <source>
        <dbReference type="SAM" id="Coils"/>
    </source>
</evidence>
<feature type="region of interest" description="Disordered" evidence="10">
    <location>
        <begin position="284"/>
        <end position="312"/>
    </location>
</feature>
<evidence type="ECO:0000259" key="11">
    <source>
        <dbReference type="PROSITE" id="PS50003"/>
    </source>
</evidence>
<dbReference type="Gene3D" id="2.20.70.30">
    <property type="entry name" value="Nascent polypeptide-associated complex domain"/>
    <property type="match status" value="1"/>
</dbReference>
<evidence type="ECO:0000256" key="6">
    <source>
        <dbReference type="ARBA" id="ARBA00022771"/>
    </source>
</evidence>
<dbReference type="SUPFAM" id="SSF48065">
    <property type="entry name" value="DBL homology domain (DH-domain)"/>
    <property type="match status" value="1"/>
</dbReference>
<dbReference type="CDD" id="cd22055">
    <property type="entry name" value="NAC_BTF3"/>
    <property type="match status" value="1"/>
</dbReference>
<dbReference type="SUPFAM" id="SSF48403">
    <property type="entry name" value="Ankyrin repeat"/>
    <property type="match status" value="1"/>
</dbReference>
<comment type="caution">
    <text evidence="13">The sequence shown here is derived from an EMBL/GenBank/DDBJ whole genome shotgun (WGS) entry which is preliminary data.</text>
</comment>
<keyword evidence="3" id="KW-0597">Phosphoprotein</keyword>
<dbReference type="PANTHER" id="PTHR13944">
    <property type="entry name" value="AGAP007712-PA"/>
    <property type="match status" value="1"/>
</dbReference>
<dbReference type="PROSITE" id="PS50010">
    <property type="entry name" value="DH_2"/>
    <property type="match status" value="1"/>
</dbReference>
<keyword evidence="4" id="KW-0344">Guanine-nucleotide releasing factor</keyword>
<dbReference type="InterPro" id="IPR011993">
    <property type="entry name" value="PH-like_dom_sf"/>
</dbReference>
<feature type="region of interest" description="Disordered" evidence="10">
    <location>
        <begin position="1422"/>
        <end position="1449"/>
    </location>
</feature>
<dbReference type="InterPro" id="IPR035899">
    <property type="entry name" value="DBL_dom_sf"/>
</dbReference>
<evidence type="ECO:0000256" key="1">
    <source>
        <dbReference type="ARBA" id="ARBA00004496"/>
    </source>
</evidence>
<dbReference type="FunFam" id="1.20.900.10:FF:000004">
    <property type="entry name" value="Rho guanine nucleotide exchange factor 2"/>
    <property type="match status" value="1"/>
</dbReference>
<dbReference type="PANTHER" id="PTHR13944:SF22">
    <property type="entry name" value="RHO GUANINE NUCLEOTIDE EXCHANGE FACTOR 28"/>
    <property type="match status" value="1"/>
</dbReference>
<sequence length="1661" mass="189392">MKETIMNQEKLAKLQAQVRIGGKGTARRKKKVVHRTATADDKKLQFSLKKLGVNNISGIEEASLAANTFTITGHAETKQLTEMLPSILNQLGADSLTSLRKLAEALPKQAADGKAPVAAGEEDDEVPGWTECNGLMELSRDEVPLYGQLEVCVVLQDPQCVQEKAEYYVLLKGSQIHHVTTAQRKEDSHLLHFIIPGHDVSETVLVQLYCVNEGSSFSQPTLISKELLLEYKRDTVHELADVLMSDNFTSSTHVDIQRTFLSSQRKKNCSEIYGQHENSTLHKESFGLHQRLNKPEKESESHNPEETPEYRESAEEFTLESVDVKITQAVSNMCFLLKWNNQKTQKSQARHHSETPLHIAVRLGLYHLTLFYLQQSGHQETALLPNEEGHTPIDLARDKGHTAIISALNEFYEVSHTVCYETVVTETEEKSRQSPTDDTDDTDDGGDGGFSTQICEADCLLPDSVLKEQFVLSLDEDEDITNQQNSVGLVLDRFLRSNCHKYPDHNPASPTESYEISPNLVAVEMDNEEEEEDLLMKKPLPQISSENKDHDEKQDDFNPSSHLSCSRFYSTSSDFKHASQKPIRSFLHFFEFITKPFTGIIYFVSRRDGVLTSHSSGSRSLLQALSLSKSLSVLNPVKQRALSFTEQTQEKRELKFRRRTQSADDESSVELADSLQHLTLSEFLKEIEEEGWDKHISSSKTEPEKCKVSRTFSFIKSRMYSTRSKKGKTKEKEIKEKQGNKMQDKYAVSMMKARASTLPQNFVLRECVPPSQVSSSSSLPVMMSRDRRVAVTLPCNLSRSVPLNPEWLAESPEGDGDPSSWRFHSQSEELLQNLESSTSTDSSIIEDAVNVPLQNSFGKDAVYLEAESWSLSVEPQFCQKQEKLTIKRQDVIYELMHTELHHLQTLTVMAEVFRRGLQQEVGLDAEAIAQIFPCLDELLVLHQDFLSVMMERRNNSTQPDNQRNYLIHHVGDILLKQNAENMKQVYGEFCSRHNESVSFFKELQQQNKRFQLFIKQKQNFDSFFPQQQSSNSLVKRREIPECILLVTQRITKYPVLLERILQYTDAVDVRVSEREQSQWLNDVLSRMESKSLVRLKNGTVFRKQDMTSGTLLHRGPLLWKTATGRLKDVLALLLTDLLVFLQEKDQKYIFAAVDQKCPVIFLQRLIVREVANEEKGMFLISASSSGPEMYEVHAASKEERNTWMRLIREAVVICHEKEEDTASESEEERRAAEAKNQKIQKLQESLSGHDQLICSSLEEKLHIYAELAAMMGHRNISPEPKLLVSFNAEELPNASVLLNAAIKEAESLKETLLFHCTSPSCPNPLHASEEPDAIPQLEAPPSPPPSSTSVVPAEEETQAVDAVRSKKEVLGGEDSFEFQLWNPSSETDAQNNMNLKAVVTIQDSHYEVCRLLLLLLSSSTQQRTSQSSLQEQERQREAEHRRQELARAAQERQRWTRECQTQQQNYEERESELLQREQQCHAEAQRLQLQRQELEEQQQEYQQSLERLREGQRSVEKEREKLKMQQSMMERWKIKRLHNLPVTNIKLENHQESEDNTQIFHPGPPIGLDENGSVYVNEAAFLAQSMNNRHLHHYQQQNPHNTYPPPDYQNSPSTQNNVGSSAAEVMGPGLYQGDAPLVSQAFLSMDMRSRDPDGEEKIVYL</sequence>
<dbReference type="InterPro" id="IPR041020">
    <property type="entry name" value="PH_16"/>
</dbReference>
<proteinExistence type="predicted"/>
<evidence type="ECO:0000259" key="12">
    <source>
        <dbReference type="PROSITE" id="PS50010"/>
    </source>
</evidence>
<evidence type="ECO:0000256" key="4">
    <source>
        <dbReference type="ARBA" id="ARBA00022658"/>
    </source>
</evidence>
<keyword evidence="7" id="KW-0862">Zinc</keyword>
<dbReference type="SMART" id="SM01407">
    <property type="entry name" value="NAC"/>
    <property type="match status" value="1"/>
</dbReference>
<accession>A0A556UEW5</accession>
<dbReference type="SMART" id="SM00233">
    <property type="entry name" value="PH"/>
    <property type="match status" value="1"/>
</dbReference>
<dbReference type="GO" id="GO:0005085">
    <property type="term" value="F:guanyl-nucleotide exchange factor activity"/>
    <property type="evidence" value="ECO:0007669"/>
    <property type="project" value="UniProtKB-KW"/>
</dbReference>
<feature type="compositionally biased region" description="Acidic residues" evidence="10">
    <location>
        <begin position="437"/>
        <end position="446"/>
    </location>
</feature>